<dbReference type="Bgee" id="ENSMODG00000020865">
    <property type="expression patterns" value="Expressed in skeletal muscle tissue and 16 other cell types or tissues"/>
</dbReference>
<keyword evidence="7" id="KW-0732">Signal</keyword>
<evidence type="ECO:0000259" key="8">
    <source>
        <dbReference type="PROSITE" id="PS50835"/>
    </source>
</evidence>
<evidence type="ECO:0000313" key="10">
    <source>
        <dbReference type="Proteomes" id="UP000002280"/>
    </source>
</evidence>
<dbReference type="AlphaFoldDB" id="A0A5F8H4F6"/>
<sequence length="423" mass="44869">MDLASSLPFSLLLLLLPLSPCLGATPQSIHVKMLAVVHGLLGKDVQLPCHLVPKGVEVQVSQVTWLRQNQTSGTMSIAVYHPTHGVGFPSTGPGVERLAFVSQSQDPGSEFHNATLLIRDLRGEDEANYTCEFATFPGGNGKGTTLLRVLAEPKSHAESYEVASGPDPVTMASCVSSGGRPPARISWSSLLAGQSHETRTAEPGSDTFTVTSHLTQVPMARANGEKAICKVEHETLREPALLSVTLAVRYCPEVSISSHDDDWYVGRTEASLNCDAQSNPEPTSYNWSTISGSLPSTAVSQGAMLIFHPVDWSVNTTFICQVTNALGTGWANRTIHVKETSSAKESSAASLSTGQVVAIVVGVISVLSILGVFLWKRKSLCPGHQDRSATQVRRGCLFSFGAGSGLRDSVEALAAALGPVQGR</sequence>
<organism evidence="9 10">
    <name type="scientific">Monodelphis domestica</name>
    <name type="common">Gray short-tailed opossum</name>
    <dbReference type="NCBI Taxonomy" id="13616"/>
    <lineage>
        <taxon>Eukaryota</taxon>
        <taxon>Metazoa</taxon>
        <taxon>Chordata</taxon>
        <taxon>Craniata</taxon>
        <taxon>Vertebrata</taxon>
        <taxon>Euteleostomi</taxon>
        <taxon>Mammalia</taxon>
        <taxon>Metatheria</taxon>
        <taxon>Didelphimorphia</taxon>
        <taxon>Didelphidae</taxon>
        <taxon>Monodelphis</taxon>
    </lineage>
</organism>
<comment type="subcellular location">
    <subcellularLocation>
        <location evidence="1">Membrane</location>
        <topology evidence="1">Single-pass membrane protein</topology>
    </subcellularLocation>
</comment>
<dbReference type="PANTHER" id="PTHR47387">
    <property type="entry name" value="NECTIN-2"/>
    <property type="match status" value="1"/>
</dbReference>
<feature type="domain" description="Ig-like" evidence="8">
    <location>
        <begin position="252"/>
        <end position="336"/>
    </location>
</feature>
<dbReference type="FunFam" id="2.60.40.10:FF:000712">
    <property type="entry name" value="Poliovirus receptor homolog"/>
    <property type="match status" value="1"/>
</dbReference>
<dbReference type="SMART" id="SM00406">
    <property type="entry name" value="IGv"/>
    <property type="match status" value="1"/>
</dbReference>
<keyword evidence="10" id="KW-1185">Reference proteome</keyword>
<feature type="domain" description="Ig-like" evidence="8">
    <location>
        <begin position="153"/>
        <end position="245"/>
    </location>
</feature>
<dbReference type="InterPro" id="IPR013783">
    <property type="entry name" value="Ig-like_fold"/>
</dbReference>
<evidence type="ECO:0000256" key="1">
    <source>
        <dbReference type="ARBA" id="ARBA00004167"/>
    </source>
</evidence>
<keyword evidence="4 6" id="KW-0472">Membrane</keyword>
<dbReference type="GO" id="GO:0007156">
    <property type="term" value="P:homophilic cell adhesion via plasma membrane adhesion molecules"/>
    <property type="evidence" value="ECO:0000318"/>
    <property type="project" value="GO_Central"/>
</dbReference>
<keyword evidence="5" id="KW-1015">Disulfide bond</keyword>
<dbReference type="SMART" id="SM00409">
    <property type="entry name" value="IG"/>
    <property type="match status" value="2"/>
</dbReference>
<evidence type="ECO:0000256" key="2">
    <source>
        <dbReference type="ARBA" id="ARBA00022692"/>
    </source>
</evidence>
<keyword evidence="2 6" id="KW-0812">Transmembrane</keyword>
<reference evidence="9 10" key="1">
    <citation type="journal article" date="2007" name="Nature">
        <title>Genome of the marsupial Monodelphis domestica reveals innovation in non-coding sequences.</title>
        <authorList>
            <person name="Mikkelsen T.S."/>
            <person name="Wakefield M.J."/>
            <person name="Aken B."/>
            <person name="Amemiya C.T."/>
            <person name="Chang J.L."/>
            <person name="Duke S."/>
            <person name="Garber M."/>
            <person name="Gentles A.J."/>
            <person name="Goodstadt L."/>
            <person name="Heger A."/>
            <person name="Jurka J."/>
            <person name="Kamal M."/>
            <person name="Mauceli E."/>
            <person name="Searle S.M."/>
            <person name="Sharpe T."/>
            <person name="Baker M.L."/>
            <person name="Batzer M.A."/>
            <person name="Benos P.V."/>
            <person name="Belov K."/>
            <person name="Clamp M."/>
            <person name="Cook A."/>
            <person name="Cuff J."/>
            <person name="Das R."/>
            <person name="Davidow L."/>
            <person name="Deakin J.E."/>
            <person name="Fazzari M.J."/>
            <person name="Glass J.L."/>
            <person name="Grabherr M."/>
            <person name="Greally J.M."/>
            <person name="Gu W."/>
            <person name="Hore T.A."/>
            <person name="Huttley G.A."/>
            <person name="Kleber M."/>
            <person name="Jirtle R.L."/>
            <person name="Koina E."/>
            <person name="Lee J.T."/>
            <person name="Mahony S."/>
            <person name="Marra M.A."/>
            <person name="Miller R.D."/>
            <person name="Nicholls R.D."/>
            <person name="Oda M."/>
            <person name="Papenfuss A.T."/>
            <person name="Parra Z.E."/>
            <person name="Pollock D.D."/>
            <person name="Ray D.A."/>
            <person name="Schein J.E."/>
            <person name="Speed T.P."/>
            <person name="Thompson K."/>
            <person name="VandeBerg J.L."/>
            <person name="Wade C.M."/>
            <person name="Walker J.A."/>
            <person name="Waters P.D."/>
            <person name="Webber C."/>
            <person name="Weidman J.R."/>
            <person name="Xie X."/>
            <person name="Zody M.C."/>
            <person name="Baldwin J."/>
            <person name="Abdouelleil A."/>
            <person name="Abdulkadir J."/>
            <person name="Abebe A."/>
            <person name="Abera B."/>
            <person name="Abreu J."/>
            <person name="Acer S.C."/>
            <person name="Aftuck L."/>
            <person name="Alexander A."/>
            <person name="An P."/>
            <person name="Anderson E."/>
            <person name="Anderson S."/>
            <person name="Arachi H."/>
            <person name="Azer M."/>
            <person name="Bachantsang P."/>
            <person name="Barry A."/>
            <person name="Bayul T."/>
            <person name="Berlin A."/>
            <person name="Bessette D."/>
            <person name="Bloom T."/>
            <person name="Bloom T."/>
            <person name="Boguslavskiy L."/>
            <person name="Bonnet C."/>
            <person name="Boukhgalter B."/>
            <person name="Bourzgui I."/>
            <person name="Brown A."/>
            <person name="Cahill P."/>
            <person name="Channer S."/>
            <person name="Cheshatsang Y."/>
            <person name="Chuda L."/>
            <person name="Citroen M."/>
            <person name="Collymore A."/>
            <person name="Cooke P."/>
            <person name="Costello M."/>
            <person name="D'Aco K."/>
            <person name="Daza R."/>
            <person name="De Haan G."/>
            <person name="DeGray S."/>
            <person name="DeMaso C."/>
            <person name="Dhargay N."/>
            <person name="Dooley K."/>
            <person name="Dooley E."/>
            <person name="Doricent M."/>
            <person name="Dorje P."/>
            <person name="Dorjee K."/>
            <person name="Dupes A."/>
            <person name="Elong R."/>
            <person name="Falk J."/>
            <person name="Farina A."/>
            <person name="Faro S."/>
            <person name="Ferguson D."/>
            <person name="Fisher S."/>
            <person name="Foley C.D."/>
            <person name="Franke A."/>
            <person name="Friedrich D."/>
            <person name="Gadbois L."/>
            <person name="Gearin G."/>
            <person name="Gearin C.R."/>
            <person name="Giannoukos G."/>
            <person name="Goode T."/>
            <person name="Graham J."/>
            <person name="Grandbois E."/>
            <person name="Grewal S."/>
            <person name="Gyaltsen K."/>
            <person name="Hafez N."/>
            <person name="Hagos B."/>
            <person name="Hall J."/>
            <person name="Henson C."/>
            <person name="Hollinger A."/>
            <person name="Honan T."/>
            <person name="Huard M.D."/>
            <person name="Hughes L."/>
            <person name="Hurhula B."/>
            <person name="Husby M.E."/>
            <person name="Kamat A."/>
            <person name="Kanga B."/>
            <person name="Kashin S."/>
            <person name="Khazanovich D."/>
            <person name="Kisner P."/>
            <person name="Lance K."/>
            <person name="Lara M."/>
            <person name="Lee W."/>
            <person name="Lennon N."/>
            <person name="Letendre F."/>
            <person name="LeVine R."/>
            <person name="Lipovsky A."/>
            <person name="Liu X."/>
            <person name="Liu J."/>
            <person name="Liu S."/>
            <person name="Lokyitsang T."/>
            <person name="Lokyitsang Y."/>
            <person name="Lubonja R."/>
            <person name="Lui A."/>
            <person name="MacDonald P."/>
            <person name="Magnisalis V."/>
            <person name="Maru K."/>
            <person name="Matthews C."/>
            <person name="McCusker W."/>
            <person name="McDonough S."/>
            <person name="Mehta T."/>
            <person name="Meldrim J."/>
            <person name="Meneus L."/>
            <person name="Mihai O."/>
            <person name="Mihalev A."/>
            <person name="Mihova T."/>
            <person name="Mittelman R."/>
            <person name="Mlenga V."/>
            <person name="Montmayeur A."/>
            <person name="Mulrain L."/>
            <person name="Navidi A."/>
            <person name="Naylor J."/>
            <person name="Negash T."/>
            <person name="Nguyen T."/>
            <person name="Nguyen N."/>
            <person name="Nicol R."/>
            <person name="Norbu C."/>
            <person name="Norbu N."/>
            <person name="Novod N."/>
            <person name="O'Neill B."/>
            <person name="Osman S."/>
            <person name="Markiewicz E."/>
            <person name="Oyono O.L."/>
            <person name="Patti C."/>
            <person name="Phunkhang P."/>
            <person name="Pierre F."/>
            <person name="Priest M."/>
            <person name="Raghuraman S."/>
            <person name="Rege F."/>
            <person name="Reyes R."/>
            <person name="Rise C."/>
            <person name="Rogov P."/>
            <person name="Ross K."/>
            <person name="Ryan E."/>
            <person name="Settipalli S."/>
            <person name="Shea T."/>
            <person name="Sherpa N."/>
            <person name="Shi L."/>
            <person name="Shih D."/>
            <person name="Sparrow T."/>
            <person name="Spaulding J."/>
            <person name="Stalker J."/>
            <person name="Stange-Thomann N."/>
            <person name="Stavropoulos S."/>
            <person name="Stone C."/>
            <person name="Strader C."/>
            <person name="Tesfaye S."/>
            <person name="Thomson T."/>
            <person name="Thoulutsang Y."/>
            <person name="Thoulutsang D."/>
            <person name="Topham K."/>
            <person name="Topping I."/>
            <person name="Tsamla T."/>
            <person name="Vassiliev H."/>
            <person name="Vo A."/>
            <person name="Wangchuk T."/>
            <person name="Wangdi T."/>
            <person name="Weiand M."/>
            <person name="Wilkinson J."/>
            <person name="Wilson A."/>
            <person name="Yadav S."/>
            <person name="Young G."/>
            <person name="Yu Q."/>
            <person name="Zembek L."/>
            <person name="Zhong D."/>
            <person name="Zimmer A."/>
            <person name="Zwirko Z."/>
            <person name="Jaffe D.B."/>
            <person name="Alvarez P."/>
            <person name="Brockman W."/>
            <person name="Butler J."/>
            <person name="Chin C."/>
            <person name="Gnerre S."/>
            <person name="MacCallum I."/>
            <person name="Graves J.A."/>
            <person name="Ponting C.P."/>
            <person name="Breen M."/>
            <person name="Samollow P.B."/>
            <person name="Lander E.S."/>
            <person name="Lindblad-Toh K."/>
        </authorList>
    </citation>
    <scope>NUCLEOTIDE SEQUENCE [LARGE SCALE GENOMIC DNA]</scope>
</reference>
<dbReference type="PROSITE" id="PS50835">
    <property type="entry name" value="IG_LIKE"/>
    <property type="match status" value="3"/>
</dbReference>
<dbReference type="Pfam" id="PF07686">
    <property type="entry name" value="V-set"/>
    <property type="match status" value="1"/>
</dbReference>
<dbReference type="GO" id="GO:0007157">
    <property type="term" value="P:heterophilic cell-cell adhesion via plasma membrane cell adhesion molecules"/>
    <property type="evidence" value="ECO:0000318"/>
    <property type="project" value="GO_Central"/>
</dbReference>
<dbReference type="InterPro" id="IPR052659">
    <property type="entry name" value="Nectin/PVR"/>
</dbReference>
<name>A0A5F8H4F6_MONDO</name>
<dbReference type="InterPro" id="IPR013106">
    <property type="entry name" value="Ig_V-set"/>
</dbReference>
<evidence type="ECO:0000256" key="6">
    <source>
        <dbReference type="SAM" id="Phobius"/>
    </source>
</evidence>
<dbReference type="InterPro" id="IPR013162">
    <property type="entry name" value="CD80_C2-set"/>
</dbReference>
<dbReference type="Ensembl" id="ENSMODT00000055584.1">
    <property type="protein sequence ID" value="ENSMODP00000054717.1"/>
    <property type="gene ID" value="ENSMODG00000020865.3"/>
</dbReference>
<accession>A0A5F8H4F6</accession>
<dbReference type="CDD" id="cd07703">
    <property type="entry name" value="IgC1_2_Nectin-2_Necl-5_like"/>
    <property type="match status" value="1"/>
</dbReference>
<dbReference type="InParanoid" id="A0A5F8H4F6"/>
<dbReference type="GO" id="GO:0098631">
    <property type="term" value="F:cell adhesion mediator activity"/>
    <property type="evidence" value="ECO:0000318"/>
    <property type="project" value="GO_Central"/>
</dbReference>
<protein>
    <submittedName>
        <fullName evidence="9">Nectin-2-like</fullName>
    </submittedName>
</protein>
<evidence type="ECO:0000256" key="5">
    <source>
        <dbReference type="ARBA" id="ARBA00023157"/>
    </source>
</evidence>
<dbReference type="InterPro" id="IPR036179">
    <property type="entry name" value="Ig-like_dom_sf"/>
</dbReference>
<dbReference type="InterPro" id="IPR007110">
    <property type="entry name" value="Ig-like_dom"/>
</dbReference>
<proteinExistence type="predicted"/>
<dbReference type="FunFam" id="2.60.40.10:FF:000619">
    <property type="entry name" value="Nectin cell adhesion molecule 2"/>
    <property type="match status" value="1"/>
</dbReference>
<dbReference type="STRING" id="13616.ENSMODP00000054717"/>
<evidence type="ECO:0000256" key="7">
    <source>
        <dbReference type="SAM" id="SignalP"/>
    </source>
</evidence>
<keyword evidence="3 6" id="KW-1133">Transmembrane helix</keyword>
<evidence type="ECO:0000256" key="3">
    <source>
        <dbReference type="ARBA" id="ARBA00022989"/>
    </source>
</evidence>
<dbReference type="GO" id="GO:0005886">
    <property type="term" value="C:plasma membrane"/>
    <property type="evidence" value="ECO:0000318"/>
    <property type="project" value="GO_Central"/>
</dbReference>
<dbReference type="SUPFAM" id="SSF48726">
    <property type="entry name" value="Immunoglobulin"/>
    <property type="match status" value="3"/>
</dbReference>
<dbReference type="OMA" id="LIPTAQM"/>
<dbReference type="GO" id="GO:0005912">
    <property type="term" value="C:adherens junction"/>
    <property type="evidence" value="ECO:0000318"/>
    <property type="project" value="GO_Central"/>
</dbReference>
<dbReference type="InterPro" id="IPR003599">
    <property type="entry name" value="Ig_sub"/>
</dbReference>
<dbReference type="Gene3D" id="2.60.40.10">
    <property type="entry name" value="Immunoglobulins"/>
    <property type="match status" value="3"/>
</dbReference>
<evidence type="ECO:0000256" key="4">
    <source>
        <dbReference type="ARBA" id="ARBA00023136"/>
    </source>
</evidence>
<dbReference type="GO" id="GO:0042267">
    <property type="term" value="P:natural killer cell mediated cytotoxicity"/>
    <property type="evidence" value="ECO:0000318"/>
    <property type="project" value="GO_Central"/>
</dbReference>
<feature type="domain" description="Ig-like" evidence="8">
    <location>
        <begin position="26"/>
        <end position="151"/>
    </location>
</feature>
<dbReference type="Pfam" id="PF08205">
    <property type="entry name" value="C2-set_2"/>
    <property type="match status" value="1"/>
</dbReference>
<feature type="signal peptide" evidence="7">
    <location>
        <begin position="1"/>
        <end position="23"/>
    </location>
</feature>
<feature type="chain" id="PRO_5023873769" evidence="7">
    <location>
        <begin position="24"/>
        <end position="423"/>
    </location>
</feature>
<dbReference type="FunCoup" id="A0A5F8H4F6">
    <property type="interactions" value="132"/>
</dbReference>
<evidence type="ECO:0000313" key="9">
    <source>
        <dbReference type="Ensembl" id="ENSMODP00000054717.1"/>
    </source>
</evidence>
<reference evidence="9" key="2">
    <citation type="submission" date="2025-08" db="UniProtKB">
        <authorList>
            <consortium name="Ensembl"/>
        </authorList>
    </citation>
    <scope>IDENTIFICATION</scope>
</reference>
<dbReference type="Proteomes" id="UP000002280">
    <property type="component" value="Chromosome 4"/>
</dbReference>
<reference evidence="9" key="3">
    <citation type="submission" date="2025-09" db="UniProtKB">
        <authorList>
            <consortium name="Ensembl"/>
        </authorList>
    </citation>
    <scope>IDENTIFICATION</scope>
</reference>
<feature type="transmembrane region" description="Helical" evidence="6">
    <location>
        <begin position="356"/>
        <end position="375"/>
    </location>
</feature>
<dbReference type="GO" id="GO:0001618">
    <property type="term" value="F:virus receptor activity"/>
    <property type="evidence" value="ECO:0000318"/>
    <property type="project" value="GO_Central"/>
</dbReference>
<dbReference type="PANTHER" id="PTHR47387:SF1">
    <property type="entry name" value="NECTIN-2"/>
    <property type="match status" value="1"/>
</dbReference>
<dbReference type="GeneTree" id="ENSGT00940000161167"/>